<dbReference type="OrthoDB" id="2744809at2759"/>
<sequence>MTCRPLEETNSKVCSSVNLPASHSPSSVPHSTRHARATMNGSPATYHPLFRPASVADRPATPSPGPAFVPHSTNHTCGTMNGSPTTTRHDHDHYHTLSSPAIDSDADGSTIPSDHSENPHPSTNLTSPPDTTPNAMPNTTSNMTAEILHVAYMRGDLADLPERIFRAVTTTAKPCPSNPLSPSCDGPAPAIATPGPVSPVILRMLLSCLRTLGVDFDPAIAAVESHRVHRCTRCAASFRAVDNTPTACAVPHAPPLVSWDIELVADGVEPCETRYYTCCGTCVVVFPGQEEEDVQVKAGMCYVGPHVAAASPVQDVEQEHRAGAWHEHEHERRGFDVAEGASVGAGKPHLQERPPSMQAQMLEVPGPGTSVPVPIPVPVPVPRQAIVGEAGKLVPHSRLSRTAAWVNSTAATQSAAGQHYGAGRYFDIDGGPAGTRTLTMRNVNMNVDGNMNGNMNAAAPMPTTGRIIETIPWRQSSLYHPPGWIMIPPGLRRPGDSPYA</sequence>
<feature type="compositionally biased region" description="Basic and acidic residues" evidence="1">
    <location>
        <begin position="1"/>
        <end position="10"/>
    </location>
</feature>
<feature type="compositionally biased region" description="Polar residues" evidence="1">
    <location>
        <begin position="71"/>
        <end position="84"/>
    </location>
</feature>
<evidence type="ECO:0000313" key="3">
    <source>
        <dbReference type="Proteomes" id="UP000313359"/>
    </source>
</evidence>
<accession>A0A5C2ST39</accession>
<organism evidence="2 3">
    <name type="scientific">Lentinus tigrinus ALCF2SS1-6</name>
    <dbReference type="NCBI Taxonomy" id="1328759"/>
    <lineage>
        <taxon>Eukaryota</taxon>
        <taxon>Fungi</taxon>
        <taxon>Dikarya</taxon>
        <taxon>Basidiomycota</taxon>
        <taxon>Agaricomycotina</taxon>
        <taxon>Agaricomycetes</taxon>
        <taxon>Polyporales</taxon>
        <taxon>Polyporaceae</taxon>
        <taxon>Lentinus</taxon>
    </lineage>
</organism>
<feature type="region of interest" description="Disordered" evidence="1">
    <location>
        <begin position="1"/>
        <end position="140"/>
    </location>
</feature>
<dbReference type="Proteomes" id="UP000313359">
    <property type="component" value="Unassembled WGS sequence"/>
</dbReference>
<keyword evidence="3" id="KW-1185">Reference proteome</keyword>
<proteinExistence type="predicted"/>
<feature type="compositionally biased region" description="Polar residues" evidence="1">
    <location>
        <begin position="11"/>
        <end position="21"/>
    </location>
</feature>
<reference evidence="2" key="1">
    <citation type="journal article" date="2018" name="Genome Biol. Evol.">
        <title>Genomics and development of Lentinus tigrinus, a white-rot wood-decaying mushroom with dimorphic fruiting bodies.</title>
        <authorList>
            <person name="Wu B."/>
            <person name="Xu Z."/>
            <person name="Knudson A."/>
            <person name="Carlson A."/>
            <person name="Chen N."/>
            <person name="Kovaka S."/>
            <person name="LaButti K."/>
            <person name="Lipzen A."/>
            <person name="Pennachio C."/>
            <person name="Riley R."/>
            <person name="Schakwitz W."/>
            <person name="Umezawa K."/>
            <person name="Ohm R.A."/>
            <person name="Grigoriev I.V."/>
            <person name="Nagy L.G."/>
            <person name="Gibbons J."/>
            <person name="Hibbett D."/>
        </authorList>
    </citation>
    <scope>NUCLEOTIDE SEQUENCE [LARGE SCALE GENOMIC DNA]</scope>
    <source>
        <strain evidence="2">ALCF2SS1-6</strain>
    </source>
</reference>
<dbReference type="EMBL" id="ML122251">
    <property type="protein sequence ID" value="RPD66614.1"/>
    <property type="molecule type" value="Genomic_DNA"/>
</dbReference>
<evidence type="ECO:0000313" key="2">
    <source>
        <dbReference type="EMBL" id="RPD66614.1"/>
    </source>
</evidence>
<evidence type="ECO:0000256" key="1">
    <source>
        <dbReference type="SAM" id="MobiDB-lite"/>
    </source>
</evidence>
<dbReference type="AlphaFoldDB" id="A0A5C2ST39"/>
<gene>
    <name evidence="2" type="ORF">L227DRAFT_150104</name>
</gene>
<feature type="compositionally biased region" description="Polar residues" evidence="1">
    <location>
        <begin position="119"/>
        <end position="140"/>
    </location>
</feature>
<name>A0A5C2ST39_9APHY</name>
<protein>
    <submittedName>
        <fullName evidence="2">Uncharacterized protein</fullName>
    </submittedName>
</protein>